<evidence type="ECO:0000256" key="4">
    <source>
        <dbReference type="ARBA" id="ARBA00022729"/>
    </source>
</evidence>
<dbReference type="PANTHER" id="PTHR33938:SF2">
    <property type="entry name" value="CARBOXYLIC ESTER HYDROLASE"/>
    <property type="match status" value="1"/>
</dbReference>
<name>A0AAI8V9I2_9PEZI</name>
<dbReference type="InterPro" id="IPR036259">
    <property type="entry name" value="MFS_trans_sf"/>
</dbReference>
<keyword evidence="10" id="KW-0472">Membrane</keyword>
<dbReference type="AlphaFoldDB" id="A0AAI8V9I2"/>
<proteinExistence type="inferred from homology"/>
<gene>
    <name evidence="11" type="ORF">KHLLAP_LOCUS1308</name>
</gene>
<keyword evidence="3" id="KW-0479">Metal-binding</keyword>
<reference evidence="11" key="1">
    <citation type="submission" date="2023-10" db="EMBL/GenBank/DDBJ databases">
        <authorList>
            <person name="Hackl T."/>
        </authorList>
    </citation>
    <scope>NUCLEOTIDE SEQUENCE</scope>
</reference>
<evidence type="ECO:0000256" key="8">
    <source>
        <dbReference type="RuleBase" id="RU361238"/>
    </source>
</evidence>
<keyword evidence="10" id="KW-1133">Transmembrane helix</keyword>
<keyword evidence="12" id="KW-1185">Reference proteome</keyword>
<dbReference type="GO" id="GO:0030600">
    <property type="term" value="F:feruloyl esterase activity"/>
    <property type="evidence" value="ECO:0007669"/>
    <property type="project" value="UniProtKB-ARBA"/>
</dbReference>
<evidence type="ECO:0000256" key="5">
    <source>
        <dbReference type="ARBA" id="ARBA00022801"/>
    </source>
</evidence>
<dbReference type="Gene3D" id="3.50.4.10">
    <property type="entry name" value="Hepatocyte Growth Factor"/>
    <property type="match status" value="1"/>
</dbReference>
<dbReference type="EMBL" id="CAUWAG010000003">
    <property type="protein sequence ID" value="CAJ2500840.1"/>
    <property type="molecule type" value="Genomic_DNA"/>
</dbReference>
<dbReference type="Proteomes" id="UP001295740">
    <property type="component" value="Unassembled WGS sequence"/>
</dbReference>
<dbReference type="PANTHER" id="PTHR33938">
    <property type="entry name" value="FERULOYL ESTERASE B-RELATED"/>
    <property type="match status" value="1"/>
</dbReference>
<dbReference type="Pfam" id="PF07519">
    <property type="entry name" value="Tannase"/>
    <property type="match status" value="2"/>
</dbReference>
<feature type="region of interest" description="Disordered" evidence="9">
    <location>
        <begin position="600"/>
        <end position="628"/>
    </location>
</feature>
<feature type="transmembrane region" description="Helical" evidence="10">
    <location>
        <begin position="40"/>
        <end position="62"/>
    </location>
</feature>
<evidence type="ECO:0000256" key="6">
    <source>
        <dbReference type="ARBA" id="ARBA00022837"/>
    </source>
</evidence>
<dbReference type="InterPro" id="IPR011118">
    <property type="entry name" value="Tannase/feruloyl_esterase"/>
</dbReference>
<accession>A0AAI8V9I2</accession>
<keyword evidence="6" id="KW-0106">Calcium</keyword>
<feature type="region of interest" description="Disordered" evidence="9">
    <location>
        <begin position="486"/>
        <end position="560"/>
    </location>
</feature>
<evidence type="ECO:0000313" key="11">
    <source>
        <dbReference type="EMBL" id="CAJ2500840.1"/>
    </source>
</evidence>
<sequence length="711" mass="76492">MDERSIRVAFILASATLAGAFGAIAYGVGHMNGTSGLSAWRWLFILEGIPSCLSPVFVWFFLPDYPERALWLSETEKHLAVDARVGGARQRACDGLLHAVGPVLVLQRLLARWAAGPQGGADLARELRRRAGRRRRVVHQPPQHLGHQARDLQLAPRLAPLRSAGGGTLKQCDDIDGAADGIISLPEQCSIDYDLLVCSSPKASMSARLSNPQIQTLKNVYSDYDSTTGEFLYPGLKPGVEKQMYALLNYSTSRPYGIGYSKYFIFDDLNDTAVALAARLNPGGATTADYNLSEFRDRGGKMIMYHGMADGLVPLKGSTLYYDQVAQTTGGGNTTATRGFFRYFMLPGMQHCGQTTTDAPWAFGGEFQAAMLRNDTWSVPGVEDATHDMLLAGDITATPTVNTSAEHHGMTIDRGRTATGAMDHGMYAKHNASQPGLEVMPEPELPQVVEGPVVAIGEKAYDGTAHSPAHSPPPQQHHQYAAPYAQAPNAYPNDGTYPPPSAYAQQNYQQPSYPQEYQQQPYQPSYPQSTHTGTHPRGWSASQDGTYMSGPPPPPPLEGPPARRILGLRIKTFWLVFGPMLVLLVIGLAVGLGVGLSTGQHNDSDDSDSDSDSPAPASPLTCPSANSTTYDTGSGSSFLVLCNIDYNSGGGTTDLTHVVTSSVEDCFSACAENGACRGAGWGSYEGQNVCWMKSELGSPQDAGDWFFGIRQ</sequence>
<evidence type="ECO:0000256" key="7">
    <source>
        <dbReference type="ARBA" id="ARBA00023157"/>
    </source>
</evidence>
<dbReference type="SUPFAM" id="SSF103473">
    <property type="entry name" value="MFS general substrate transporter"/>
    <property type="match status" value="1"/>
</dbReference>
<keyword evidence="7" id="KW-1015">Disulfide bond</keyword>
<protein>
    <recommendedName>
        <fullName evidence="8">Carboxylic ester hydrolase</fullName>
        <ecNumber evidence="8">3.1.1.-</ecNumber>
    </recommendedName>
</protein>
<keyword evidence="10" id="KW-0812">Transmembrane</keyword>
<dbReference type="GO" id="GO:0046872">
    <property type="term" value="F:metal ion binding"/>
    <property type="evidence" value="ECO:0007669"/>
    <property type="project" value="UniProtKB-KW"/>
</dbReference>
<evidence type="ECO:0000313" key="12">
    <source>
        <dbReference type="Proteomes" id="UP001295740"/>
    </source>
</evidence>
<evidence type="ECO:0000256" key="9">
    <source>
        <dbReference type="SAM" id="MobiDB-lite"/>
    </source>
</evidence>
<evidence type="ECO:0000256" key="1">
    <source>
        <dbReference type="ARBA" id="ARBA00006249"/>
    </source>
</evidence>
<feature type="compositionally biased region" description="Low complexity" evidence="9">
    <location>
        <begin position="502"/>
        <end position="529"/>
    </location>
</feature>
<dbReference type="SUPFAM" id="SSF53474">
    <property type="entry name" value="alpha/beta-Hydrolases"/>
    <property type="match status" value="1"/>
</dbReference>
<comment type="caution">
    <text evidence="11">The sequence shown here is derived from an EMBL/GenBank/DDBJ whole genome shotgun (WGS) entry which is preliminary data.</text>
</comment>
<evidence type="ECO:0000256" key="3">
    <source>
        <dbReference type="ARBA" id="ARBA00022723"/>
    </source>
</evidence>
<evidence type="ECO:0000256" key="2">
    <source>
        <dbReference type="ARBA" id="ARBA00022487"/>
    </source>
</evidence>
<feature type="compositionally biased region" description="Pro residues" evidence="9">
    <location>
        <begin position="550"/>
        <end position="559"/>
    </location>
</feature>
<comment type="similarity">
    <text evidence="1 8">Belongs to the tannase family.</text>
</comment>
<keyword evidence="5 8" id="KW-0378">Hydrolase</keyword>
<dbReference type="EC" id="3.1.1.-" evidence="8"/>
<keyword evidence="4" id="KW-0732">Signal</keyword>
<feature type="transmembrane region" description="Helical" evidence="10">
    <location>
        <begin position="7"/>
        <end position="28"/>
    </location>
</feature>
<dbReference type="Gene3D" id="1.20.1250.20">
    <property type="entry name" value="MFS general substrate transporter like domains"/>
    <property type="match status" value="1"/>
</dbReference>
<dbReference type="InterPro" id="IPR029058">
    <property type="entry name" value="AB_hydrolase_fold"/>
</dbReference>
<evidence type="ECO:0000256" key="10">
    <source>
        <dbReference type="SAM" id="Phobius"/>
    </source>
</evidence>
<organism evidence="11 12">
    <name type="scientific">Anthostomella pinea</name>
    <dbReference type="NCBI Taxonomy" id="933095"/>
    <lineage>
        <taxon>Eukaryota</taxon>
        <taxon>Fungi</taxon>
        <taxon>Dikarya</taxon>
        <taxon>Ascomycota</taxon>
        <taxon>Pezizomycotina</taxon>
        <taxon>Sordariomycetes</taxon>
        <taxon>Xylariomycetidae</taxon>
        <taxon>Xylariales</taxon>
        <taxon>Xylariaceae</taxon>
        <taxon>Anthostomella</taxon>
    </lineage>
</organism>
<feature type="transmembrane region" description="Helical" evidence="10">
    <location>
        <begin position="573"/>
        <end position="596"/>
    </location>
</feature>
<keyword evidence="2" id="KW-0719">Serine esterase</keyword>